<keyword evidence="1" id="KW-0812">Transmembrane</keyword>
<dbReference type="Proteomes" id="UP000698222">
    <property type="component" value="Unassembled WGS sequence"/>
</dbReference>
<evidence type="ECO:0000313" key="3">
    <source>
        <dbReference type="Proteomes" id="UP000698222"/>
    </source>
</evidence>
<accession>A0ABS4YPK0</accession>
<organism evidence="2 3">
    <name type="scientific">Brachybacterium fresconis</name>
    <dbReference type="NCBI Taxonomy" id="173363"/>
    <lineage>
        <taxon>Bacteria</taxon>
        <taxon>Bacillati</taxon>
        <taxon>Actinomycetota</taxon>
        <taxon>Actinomycetes</taxon>
        <taxon>Micrococcales</taxon>
        <taxon>Dermabacteraceae</taxon>
        <taxon>Brachybacterium</taxon>
    </lineage>
</organism>
<keyword evidence="3" id="KW-1185">Reference proteome</keyword>
<evidence type="ECO:0000313" key="2">
    <source>
        <dbReference type="EMBL" id="MBP2410725.1"/>
    </source>
</evidence>
<name>A0ABS4YPK0_9MICO</name>
<sequence length="74" mass="7414">MATMPPDRSSHDHRGRKPSVGRPALFVVLLAIASLGVLGLLVVGPSITLPVAVAVAAGLLGLVGVAWAVAGPRL</sequence>
<gene>
    <name evidence="2" type="ORF">JOF44_003628</name>
</gene>
<feature type="transmembrane region" description="Helical" evidence="1">
    <location>
        <begin position="49"/>
        <end position="70"/>
    </location>
</feature>
<feature type="transmembrane region" description="Helical" evidence="1">
    <location>
        <begin position="24"/>
        <end position="43"/>
    </location>
</feature>
<protein>
    <submittedName>
        <fullName evidence="2">Membrane protein YqjE</fullName>
    </submittedName>
</protein>
<dbReference type="EMBL" id="JAGIOC010000001">
    <property type="protein sequence ID" value="MBP2410725.1"/>
    <property type="molecule type" value="Genomic_DNA"/>
</dbReference>
<keyword evidence="1" id="KW-0472">Membrane</keyword>
<proteinExistence type="predicted"/>
<dbReference type="RefSeq" id="WP_209894834.1">
    <property type="nucleotide sequence ID" value="NZ_BAAAJV010000008.1"/>
</dbReference>
<keyword evidence="1" id="KW-1133">Transmembrane helix</keyword>
<reference evidence="2 3" key="1">
    <citation type="submission" date="2021-03" db="EMBL/GenBank/DDBJ databases">
        <title>Sequencing the genomes of 1000 actinobacteria strains.</title>
        <authorList>
            <person name="Klenk H.-P."/>
        </authorList>
    </citation>
    <scope>NUCLEOTIDE SEQUENCE [LARGE SCALE GENOMIC DNA]</scope>
    <source>
        <strain evidence="2 3">DSM 14564</strain>
    </source>
</reference>
<comment type="caution">
    <text evidence="2">The sequence shown here is derived from an EMBL/GenBank/DDBJ whole genome shotgun (WGS) entry which is preliminary data.</text>
</comment>
<evidence type="ECO:0000256" key="1">
    <source>
        <dbReference type="SAM" id="Phobius"/>
    </source>
</evidence>